<dbReference type="PANTHER" id="PTHR23045">
    <property type="entry name" value="LEUCINE-RICH REPEAT-CONTAINING PROTEIN 37A"/>
    <property type="match status" value="1"/>
</dbReference>
<feature type="region of interest" description="Disordered" evidence="1">
    <location>
        <begin position="1"/>
        <end position="79"/>
    </location>
</feature>
<evidence type="ECO:0000313" key="5">
    <source>
        <dbReference type="Proteomes" id="UP000661971"/>
    </source>
</evidence>
<feature type="compositionally biased region" description="Low complexity" evidence="1">
    <location>
        <begin position="138"/>
        <end position="151"/>
    </location>
</feature>
<comment type="caution">
    <text evidence="4">The sequence shown here is derived from an EMBL/GenBank/DDBJ whole genome shotgun (WGS) entry which is preliminary data.</text>
</comment>
<feature type="compositionally biased region" description="Basic and acidic residues" evidence="1">
    <location>
        <begin position="12"/>
        <end position="25"/>
    </location>
</feature>
<organism evidence="4 5">
    <name type="scientific">Nothocercus nigrocapillus</name>
    <dbReference type="NCBI Taxonomy" id="1977171"/>
    <lineage>
        <taxon>Eukaryota</taxon>
        <taxon>Metazoa</taxon>
        <taxon>Chordata</taxon>
        <taxon>Craniata</taxon>
        <taxon>Vertebrata</taxon>
        <taxon>Euteleostomi</taxon>
        <taxon>Archelosauria</taxon>
        <taxon>Archosauria</taxon>
        <taxon>Dinosauria</taxon>
        <taxon>Saurischia</taxon>
        <taxon>Theropoda</taxon>
        <taxon>Coelurosauria</taxon>
        <taxon>Aves</taxon>
        <taxon>Palaeognathae</taxon>
        <taxon>Tinamiformes</taxon>
        <taxon>Tinamidae</taxon>
        <taxon>Nothocercus</taxon>
    </lineage>
</organism>
<reference evidence="5" key="1">
    <citation type="submission" date="2023-07" db="EMBL/GenBank/DDBJ databases">
        <title>Bird 10,000 Genomes (B10K) Project - Family phase.</title>
        <authorList>
            <person name="Zhang G."/>
        </authorList>
    </citation>
    <scope>NUCLEOTIDE SEQUENCE [LARGE SCALE GENOMIC DNA]</scope>
</reference>
<dbReference type="Proteomes" id="UP000661971">
    <property type="component" value="Unassembled WGS sequence"/>
</dbReference>
<dbReference type="AlphaFoldDB" id="A0A851TGS2"/>
<evidence type="ECO:0000259" key="3">
    <source>
        <dbReference type="Pfam" id="PF14914"/>
    </source>
</evidence>
<feature type="compositionally biased region" description="Basic and acidic residues" evidence="1">
    <location>
        <begin position="125"/>
        <end position="134"/>
    </location>
</feature>
<proteinExistence type="predicted"/>
<feature type="region of interest" description="Disordered" evidence="1">
    <location>
        <begin position="103"/>
        <end position="151"/>
    </location>
</feature>
<evidence type="ECO:0000256" key="1">
    <source>
        <dbReference type="SAM" id="MobiDB-lite"/>
    </source>
</evidence>
<feature type="transmembrane region" description="Helical" evidence="2">
    <location>
        <begin position="261"/>
        <end position="283"/>
    </location>
</feature>
<dbReference type="PANTHER" id="PTHR23045:SF9">
    <property type="entry name" value="LEUCINE RICH REPEAT CONTAINING 37A-RELATED"/>
    <property type="match status" value="1"/>
</dbReference>
<feature type="region of interest" description="Disordered" evidence="1">
    <location>
        <begin position="292"/>
        <end position="380"/>
    </location>
</feature>
<evidence type="ECO:0000313" key="4">
    <source>
        <dbReference type="EMBL" id="NXD15664.1"/>
    </source>
</evidence>
<keyword evidence="2" id="KW-0812">Transmembrane</keyword>
<name>A0A851TGS2_9AVES</name>
<gene>
    <name evidence="4" type="primary">Lrrc37a2</name>
    <name evidence="4" type="ORF">NOTNIG_R14267</name>
</gene>
<keyword evidence="5" id="KW-1185">Reference proteome</keyword>
<sequence length="380" mass="41299">NQHYPGAMEQAKNPHEMEDVADGKEAPPPSHSYVWTYKRKGQQESPCQRSDQLFYRPDHEENPEEEPTPTPSKPEQGLNSAGQFFYNLLVTSSRPVAMSALENKPKDTTSSPGEHSLGTQPTDETLWKHPKEGGSHFPSKPSSSGSPAAAPAREDLFETKLKHHLRLLVPDKAVRAFVAHAAHALRSDCGLPAAQPACAKMVSKLGLLMKVLGEKQGGRGASALAGRCFLEGDIPNGTTQPKAAGRKLMGKKWEFAGDNGLLIAVSVSLAIILFLMVICLIEVCSQKSAAASQPQGTSKSRLRRAGRCPSPRAQLLRVRNAPTPGALQGSPGSDPGGNKPPWLRDMYEPLDSQRKRSLAQQLYDEESSDEEEIFSKAELR</sequence>
<feature type="compositionally biased region" description="Basic and acidic residues" evidence="1">
    <location>
        <begin position="345"/>
        <end position="354"/>
    </location>
</feature>
<feature type="compositionally biased region" description="Polar residues" evidence="1">
    <location>
        <begin position="108"/>
        <end position="123"/>
    </location>
</feature>
<evidence type="ECO:0000256" key="2">
    <source>
        <dbReference type="SAM" id="Phobius"/>
    </source>
</evidence>
<protein>
    <submittedName>
        <fullName evidence="4">L37A2 protein</fullName>
    </submittedName>
</protein>
<feature type="domain" description="LRRC37A/B like protein 1 C-terminal" evidence="3">
    <location>
        <begin position="153"/>
        <end position="290"/>
    </location>
</feature>
<keyword evidence="2" id="KW-1133">Transmembrane helix</keyword>
<feature type="compositionally biased region" description="Acidic residues" evidence="1">
    <location>
        <begin position="363"/>
        <end position="372"/>
    </location>
</feature>
<dbReference type="InterPro" id="IPR029423">
    <property type="entry name" value="LRRC37AB_C"/>
</dbReference>
<feature type="non-terminal residue" evidence="4">
    <location>
        <position position="1"/>
    </location>
</feature>
<dbReference type="Pfam" id="PF14914">
    <property type="entry name" value="LRRC37AB_C"/>
    <property type="match status" value="1"/>
</dbReference>
<dbReference type="InterPro" id="IPR015753">
    <property type="entry name" value="LRRC37"/>
</dbReference>
<dbReference type="EMBL" id="WBNA01000324">
    <property type="protein sequence ID" value="NXD15664.1"/>
    <property type="molecule type" value="Genomic_DNA"/>
</dbReference>
<accession>A0A851TGS2</accession>
<keyword evidence="2" id="KW-0472">Membrane</keyword>
<feature type="non-terminal residue" evidence="4">
    <location>
        <position position="380"/>
    </location>
</feature>